<dbReference type="InterPro" id="IPR008271">
    <property type="entry name" value="Ser/Thr_kinase_AS"/>
</dbReference>
<dbReference type="OrthoDB" id="4062651at2759"/>
<dbReference type="PROSITE" id="PS50011">
    <property type="entry name" value="PROTEIN_KINASE_DOM"/>
    <property type="match status" value="1"/>
</dbReference>
<evidence type="ECO:0000313" key="5">
    <source>
        <dbReference type="EMBL" id="GFF17608.1"/>
    </source>
</evidence>
<dbReference type="Gene3D" id="3.30.200.20">
    <property type="entry name" value="Phosphorylase Kinase, domain 1"/>
    <property type="match status" value="1"/>
</dbReference>
<dbReference type="Proteomes" id="UP000452235">
    <property type="component" value="Unassembled WGS sequence"/>
</dbReference>
<reference evidence="5 6" key="1">
    <citation type="submission" date="2020-01" db="EMBL/GenBank/DDBJ databases">
        <title>Aspergillus terreus IFO 6365 whole genome shotgun sequence.</title>
        <authorList>
            <person name="Kanamasa S."/>
            <person name="Takahashi H."/>
        </authorList>
    </citation>
    <scope>NUCLEOTIDE SEQUENCE [LARGE SCALE GENOMIC DNA]</scope>
    <source>
        <strain evidence="5 6">IFO 6365</strain>
    </source>
</reference>
<dbReference type="Pfam" id="PF00069">
    <property type="entry name" value="Pkinase"/>
    <property type="match status" value="1"/>
</dbReference>
<gene>
    <name evidence="5" type="ORF">ATEIFO6365_0007015700</name>
</gene>
<dbReference type="PANTHER" id="PTHR24346:SF30">
    <property type="entry name" value="MATERNAL EMBRYONIC LEUCINE ZIPPER KINASE"/>
    <property type="match status" value="1"/>
</dbReference>
<dbReference type="SMART" id="SM00220">
    <property type="entry name" value="S_TKc"/>
    <property type="match status" value="1"/>
</dbReference>
<dbReference type="InterPro" id="IPR017441">
    <property type="entry name" value="Protein_kinase_ATP_BS"/>
</dbReference>
<evidence type="ECO:0000256" key="3">
    <source>
        <dbReference type="RuleBase" id="RU000304"/>
    </source>
</evidence>
<accession>A0A5M3Z471</accession>
<evidence type="ECO:0000259" key="4">
    <source>
        <dbReference type="PROSITE" id="PS50011"/>
    </source>
</evidence>
<dbReference type="GO" id="GO:0005737">
    <property type="term" value="C:cytoplasm"/>
    <property type="evidence" value="ECO:0007669"/>
    <property type="project" value="TreeGrafter"/>
</dbReference>
<dbReference type="GO" id="GO:0005524">
    <property type="term" value="F:ATP binding"/>
    <property type="evidence" value="ECO:0007669"/>
    <property type="project" value="UniProtKB-UniRule"/>
</dbReference>
<organism evidence="5 6">
    <name type="scientific">Aspergillus terreus</name>
    <dbReference type="NCBI Taxonomy" id="33178"/>
    <lineage>
        <taxon>Eukaryota</taxon>
        <taxon>Fungi</taxon>
        <taxon>Dikarya</taxon>
        <taxon>Ascomycota</taxon>
        <taxon>Pezizomycotina</taxon>
        <taxon>Eurotiomycetes</taxon>
        <taxon>Eurotiomycetidae</taxon>
        <taxon>Eurotiales</taxon>
        <taxon>Aspergillaceae</taxon>
        <taxon>Aspergillus</taxon>
        <taxon>Aspergillus subgen. Circumdati</taxon>
    </lineage>
</organism>
<dbReference type="VEuPathDB" id="FungiDB:ATEG_05767"/>
<sequence>MGSSLSKRLVLLVKGKRPSAFQQKRASDPELDSDGVWKLQRGNVGSGASACVRVISREGHSEKYAVKMFLRMHRESDAAYKQRVEREFNIAVSLQHANILQTLSLGAREDTLYCVMEYCSAGDLFDLIGKGMEWEHKYRLLKQLLRGVKYLHDRGIAHRDIKPENIVMADPNCLKICDFGDAIVFRDPDASTPSSGNGAEQVDLCYCRNIGTKGYHPPELTRPEPYDPRPMDVWCAGLTCLYMFVECYAWEEADPEEDIYYALFEVGWRAFRLRHQDRIPTDTSYPGCSGCFRFLDRSNEIHPGFRTLIFRMLDPDPAKRITIDEALNLPWVQAIDC</sequence>
<dbReference type="PROSITE" id="PS00108">
    <property type="entry name" value="PROTEIN_KINASE_ST"/>
    <property type="match status" value="1"/>
</dbReference>
<dbReference type="Gene3D" id="1.10.510.10">
    <property type="entry name" value="Transferase(Phosphotransferase) domain 1"/>
    <property type="match status" value="1"/>
</dbReference>
<keyword evidence="5" id="KW-0808">Transferase</keyword>
<evidence type="ECO:0000256" key="1">
    <source>
        <dbReference type="ARBA" id="ARBA00022741"/>
    </source>
</evidence>
<keyword evidence="5" id="KW-0418">Kinase</keyword>
<name>A0A5M3Z471_ASPTE</name>
<keyword evidence="2 3" id="KW-0067">ATP-binding</keyword>
<dbReference type="SUPFAM" id="SSF56112">
    <property type="entry name" value="Protein kinase-like (PK-like)"/>
    <property type="match status" value="1"/>
</dbReference>
<dbReference type="InterPro" id="IPR000719">
    <property type="entry name" value="Prot_kinase_dom"/>
</dbReference>
<dbReference type="GO" id="GO:0035556">
    <property type="term" value="P:intracellular signal transduction"/>
    <property type="evidence" value="ECO:0007669"/>
    <property type="project" value="TreeGrafter"/>
</dbReference>
<evidence type="ECO:0000256" key="2">
    <source>
        <dbReference type="ARBA" id="ARBA00022840"/>
    </source>
</evidence>
<dbReference type="EMBL" id="BLJY01000007">
    <property type="protein sequence ID" value="GFF17608.1"/>
    <property type="molecule type" value="Genomic_DNA"/>
</dbReference>
<keyword evidence="1 3" id="KW-0547">Nucleotide-binding</keyword>
<evidence type="ECO:0000313" key="6">
    <source>
        <dbReference type="Proteomes" id="UP000452235"/>
    </source>
</evidence>
<dbReference type="InterPro" id="IPR011009">
    <property type="entry name" value="Kinase-like_dom_sf"/>
</dbReference>
<dbReference type="GO" id="GO:0004674">
    <property type="term" value="F:protein serine/threonine kinase activity"/>
    <property type="evidence" value="ECO:0007669"/>
    <property type="project" value="UniProtKB-KW"/>
</dbReference>
<keyword evidence="3 5" id="KW-0723">Serine/threonine-protein kinase</keyword>
<keyword evidence="6" id="KW-1185">Reference proteome</keyword>
<dbReference type="AlphaFoldDB" id="A0A5M3Z471"/>
<dbReference type="PROSITE" id="PS00107">
    <property type="entry name" value="PROTEIN_KINASE_ATP"/>
    <property type="match status" value="1"/>
</dbReference>
<dbReference type="PANTHER" id="PTHR24346">
    <property type="entry name" value="MAP/MICROTUBULE AFFINITY-REGULATING KINASE"/>
    <property type="match status" value="1"/>
</dbReference>
<feature type="domain" description="Protein kinase" evidence="4">
    <location>
        <begin position="38"/>
        <end position="332"/>
    </location>
</feature>
<comment type="similarity">
    <text evidence="3">Belongs to the protein kinase superfamily.</text>
</comment>
<proteinExistence type="inferred from homology"/>
<comment type="caution">
    <text evidence="5">The sequence shown here is derived from an EMBL/GenBank/DDBJ whole genome shotgun (WGS) entry which is preliminary data.</text>
</comment>
<protein>
    <submittedName>
        <fullName evidence="5">Serine/threonine protein kinase</fullName>
    </submittedName>
</protein>